<evidence type="ECO:0000256" key="5">
    <source>
        <dbReference type="ARBA" id="ARBA00022989"/>
    </source>
</evidence>
<reference evidence="9" key="1">
    <citation type="journal article" date="2020" name="mSystems">
        <title>Genome- and Community-Level Interaction Insights into Carbon Utilization and Element Cycling Functions of Hydrothermarchaeota in Hydrothermal Sediment.</title>
        <authorList>
            <person name="Zhou Z."/>
            <person name="Liu Y."/>
            <person name="Xu W."/>
            <person name="Pan J."/>
            <person name="Luo Z.H."/>
            <person name="Li M."/>
        </authorList>
    </citation>
    <scope>NUCLEOTIDE SEQUENCE [LARGE SCALE GENOMIC DNA]</scope>
    <source>
        <strain evidence="9">SpSt-1019</strain>
    </source>
</reference>
<evidence type="ECO:0000256" key="1">
    <source>
        <dbReference type="ARBA" id="ARBA00004651"/>
    </source>
</evidence>
<protein>
    <submittedName>
        <fullName evidence="9">MFS transporter</fullName>
    </submittedName>
</protein>
<evidence type="ECO:0000256" key="6">
    <source>
        <dbReference type="ARBA" id="ARBA00023136"/>
    </source>
</evidence>
<keyword evidence="5 7" id="KW-1133">Transmembrane helix</keyword>
<feature type="transmembrane region" description="Helical" evidence="7">
    <location>
        <begin position="260"/>
        <end position="278"/>
    </location>
</feature>
<evidence type="ECO:0000256" key="7">
    <source>
        <dbReference type="SAM" id="Phobius"/>
    </source>
</evidence>
<dbReference type="GO" id="GO:0005886">
    <property type="term" value="C:plasma membrane"/>
    <property type="evidence" value="ECO:0007669"/>
    <property type="project" value="UniProtKB-SubCell"/>
</dbReference>
<feature type="transmembrane region" description="Helical" evidence="7">
    <location>
        <begin position="20"/>
        <end position="44"/>
    </location>
</feature>
<keyword evidence="3" id="KW-1003">Cell membrane</keyword>
<dbReference type="InterPro" id="IPR010290">
    <property type="entry name" value="TM_effector"/>
</dbReference>
<feature type="transmembrane region" description="Helical" evidence="7">
    <location>
        <begin position="290"/>
        <end position="309"/>
    </location>
</feature>
<dbReference type="EMBL" id="DRUY01000115">
    <property type="protein sequence ID" value="HHI65553.1"/>
    <property type="molecule type" value="Genomic_DNA"/>
</dbReference>
<dbReference type="PROSITE" id="PS50850">
    <property type="entry name" value="MFS"/>
    <property type="match status" value="1"/>
</dbReference>
<evidence type="ECO:0000256" key="4">
    <source>
        <dbReference type="ARBA" id="ARBA00022692"/>
    </source>
</evidence>
<proteinExistence type="predicted"/>
<keyword evidence="2" id="KW-0813">Transport</keyword>
<feature type="domain" description="Major facilitator superfamily (MFS) profile" evidence="8">
    <location>
        <begin position="12"/>
        <end position="397"/>
    </location>
</feature>
<comment type="caution">
    <text evidence="9">The sequence shown here is derived from an EMBL/GenBank/DDBJ whole genome shotgun (WGS) entry which is preliminary data.</text>
</comment>
<keyword evidence="4 7" id="KW-0812">Transmembrane</keyword>
<feature type="transmembrane region" description="Helical" evidence="7">
    <location>
        <begin position="348"/>
        <end position="370"/>
    </location>
</feature>
<dbReference type="InterPro" id="IPR036259">
    <property type="entry name" value="MFS_trans_sf"/>
</dbReference>
<feature type="transmembrane region" description="Helical" evidence="7">
    <location>
        <begin position="376"/>
        <end position="394"/>
    </location>
</feature>
<dbReference type="InterPro" id="IPR020846">
    <property type="entry name" value="MFS_dom"/>
</dbReference>
<evidence type="ECO:0000256" key="2">
    <source>
        <dbReference type="ARBA" id="ARBA00022448"/>
    </source>
</evidence>
<keyword evidence="6 7" id="KW-0472">Membrane</keyword>
<dbReference type="PANTHER" id="PTHR23513:SF11">
    <property type="entry name" value="STAPHYLOFERRIN A TRANSPORTER"/>
    <property type="match status" value="1"/>
</dbReference>
<name>A0A7C5PM63_9BACT</name>
<sequence>MSASLSDLIPNPLKQINFSLYFWGQGISLIGSWIQSAALSWLVYKITLSTSALGLLTFSAQVPMAIFTLFGGNVADTFQKKSILYVTQTAFTFVALLMFFATIENASFWYFIALTSISGFIAAFDMPTRQAFVVELVDDKRDLPQAIALNSGMFNAARVIGPTIAGFLVAFFGEAICFLINAISFLAVLTSLFFIKTKKGENLTSEVKADFKAAYNFTVSNKEILISICLLSMGGFLGISYMVLLPAIAKLILHTGVQGYGLLMGSSGIGSLVAALFLGTRKDTSNLINVIKRFSLLLSISLIGIAIFQNFISCSIFLFLAGFSLISLAITTNTLIQVKTPNNIRGKMMSIYSLSFIGLSPFGALLIGFLSNSIGIEPTLIICGSILFLADILVMKV</sequence>
<evidence type="ECO:0000313" key="9">
    <source>
        <dbReference type="EMBL" id="HHI65553.1"/>
    </source>
</evidence>
<evidence type="ECO:0000259" key="8">
    <source>
        <dbReference type="PROSITE" id="PS50850"/>
    </source>
</evidence>
<evidence type="ECO:0000256" key="3">
    <source>
        <dbReference type="ARBA" id="ARBA00022475"/>
    </source>
</evidence>
<feature type="transmembrane region" description="Helical" evidence="7">
    <location>
        <begin position="224"/>
        <end position="248"/>
    </location>
</feature>
<comment type="subcellular location">
    <subcellularLocation>
        <location evidence="1">Cell membrane</location>
        <topology evidence="1">Multi-pass membrane protein</topology>
    </subcellularLocation>
</comment>
<dbReference type="PANTHER" id="PTHR23513">
    <property type="entry name" value="INTEGRAL MEMBRANE EFFLUX PROTEIN-RELATED"/>
    <property type="match status" value="1"/>
</dbReference>
<feature type="transmembrane region" description="Helical" evidence="7">
    <location>
        <begin position="107"/>
        <end position="126"/>
    </location>
</feature>
<dbReference type="AlphaFoldDB" id="A0A7C5PM63"/>
<organism evidence="9">
    <name type="scientific">Thermodesulfobium narugense</name>
    <dbReference type="NCBI Taxonomy" id="184064"/>
    <lineage>
        <taxon>Bacteria</taxon>
        <taxon>Pseudomonadati</taxon>
        <taxon>Thermodesulfobiota</taxon>
        <taxon>Thermodesulfobiia</taxon>
        <taxon>Thermodesulfobiales</taxon>
        <taxon>Thermodesulfobiaceae</taxon>
        <taxon>Thermodesulfobium</taxon>
    </lineage>
</organism>
<feature type="transmembrane region" description="Helical" evidence="7">
    <location>
        <begin position="50"/>
        <end position="70"/>
    </location>
</feature>
<gene>
    <name evidence="9" type="ORF">ENL70_03265</name>
</gene>
<dbReference type="SUPFAM" id="SSF103473">
    <property type="entry name" value="MFS general substrate transporter"/>
    <property type="match status" value="1"/>
</dbReference>
<feature type="transmembrane region" description="Helical" evidence="7">
    <location>
        <begin position="82"/>
        <end position="101"/>
    </location>
</feature>
<accession>A0A7C5PM63</accession>
<feature type="transmembrane region" description="Helical" evidence="7">
    <location>
        <begin position="315"/>
        <end position="336"/>
    </location>
</feature>
<dbReference type="GO" id="GO:0022857">
    <property type="term" value="F:transmembrane transporter activity"/>
    <property type="evidence" value="ECO:0007669"/>
    <property type="project" value="InterPro"/>
</dbReference>
<dbReference type="CDD" id="cd06173">
    <property type="entry name" value="MFS_MefA_like"/>
    <property type="match status" value="1"/>
</dbReference>
<feature type="transmembrane region" description="Helical" evidence="7">
    <location>
        <begin position="178"/>
        <end position="195"/>
    </location>
</feature>
<dbReference type="Gene3D" id="1.20.1250.20">
    <property type="entry name" value="MFS general substrate transporter like domains"/>
    <property type="match status" value="1"/>
</dbReference>
<dbReference type="Pfam" id="PF05977">
    <property type="entry name" value="MFS_3"/>
    <property type="match status" value="1"/>
</dbReference>